<keyword evidence="3" id="KW-1185">Reference proteome</keyword>
<dbReference type="PANTHER" id="PTHR34371:SF2">
    <property type="entry name" value="DUF688 FAMILY PROTEIN"/>
    <property type="match status" value="1"/>
</dbReference>
<protein>
    <submittedName>
        <fullName evidence="2">OLC1v1038367C1</fullName>
    </submittedName>
</protein>
<dbReference type="Proteomes" id="UP001161247">
    <property type="component" value="Chromosome 4"/>
</dbReference>
<feature type="region of interest" description="Disordered" evidence="1">
    <location>
        <begin position="49"/>
        <end position="159"/>
    </location>
</feature>
<feature type="region of interest" description="Disordered" evidence="1">
    <location>
        <begin position="22"/>
        <end position="41"/>
    </location>
</feature>
<accession>A0AAV1D2P4</accession>
<organism evidence="2 3">
    <name type="scientific">Oldenlandia corymbosa var. corymbosa</name>
    <dbReference type="NCBI Taxonomy" id="529605"/>
    <lineage>
        <taxon>Eukaryota</taxon>
        <taxon>Viridiplantae</taxon>
        <taxon>Streptophyta</taxon>
        <taxon>Embryophyta</taxon>
        <taxon>Tracheophyta</taxon>
        <taxon>Spermatophyta</taxon>
        <taxon>Magnoliopsida</taxon>
        <taxon>eudicotyledons</taxon>
        <taxon>Gunneridae</taxon>
        <taxon>Pentapetalae</taxon>
        <taxon>asterids</taxon>
        <taxon>lamiids</taxon>
        <taxon>Gentianales</taxon>
        <taxon>Rubiaceae</taxon>
        <taxon>Rubioideae</taxon>
        <taxon>Spermacoceae</taxon>
        <taxon>Hedyotis-Oldenlandia complex</taxon>
        <taxon>Oldenlandia</taxon>
    </lineage>
</organism>
<gene>
    <name evidence="2" type="ORF">OLC1_LOCUS10778</name>
</gene>
<name>A0AAV1D2P4_OLDCO</name>
<proteinExistence type="predicted"/>
<dbReference type="InterPro" id="IPR007789">
    <property type="entry name" value="DUF688"/>
</dbReference>
<dbReference type="EMBL" id="OX459121">
    <property type="protein sequence ID" value="CAI9101113.1"/>
    <property type="molecule type" value="Genomic_DNA"/>
</dbReference>
<sequence length="256" mass="28594">MEEEDHEHEANPNPTLLNLPLFSIMPSPEHPSGMLTPPLYSSASVPFRWEEQPGKPRPCTSLIPFPSATTTQEDSPNKPKGLELPPCRLFLDHPTKTPSPTTVLEGPYVLGSKPKFTSFRFSKERQRQASFDSIDDDSQRSTSPDLEAGHFSNKSKLPHKGKGGIFGSWRYNLRTPKASSRPGKIGEIGGSSRSFIHPDFESDETNISKNKVSRMRRNGSFSSSLTQARSHFWAAVYEGIKQVMPWKSRKSKKGLV</sequence>
<dbReference type="Pfam" id="PF05097">
    <property type="entry name" value="DUF688"/>
    <property type="match status" value="1"/>
</dbReference>
<dbReference type="PANTHER" id="PTHR34371">
    <property type="entry name" value="OS01G0551000 PROTEIN"/>
    <property type="match status" value="1"/>
</dbReference>
<evidence type="ECO:0000313" key="2">
    <source>
        <dbReference type="EMBL" id="CAI9101113.1"/>
    </source>
</evidence>
<dbReference type="AlphaFoldDB" id="A0AAV1D2P4"/>
<reference evidence="2" key="1">
    <citation type="submission" date="2023-03" db="EMBL/GenBank/DDBJ databases">
        <authorList>
            <person name="Julca I."/>
        </authorList>
    </citation>
    <scope>NUCLEOTIDE SEQUENCE</scope>
</reference>
<evidence type="ECO:0000256" key="1">
    <source>
        <dbReference type="SAM" id="MobiDB-lite"/>
    </source>
</evidence>
<evidence type="ECO:0000313" key="3">
    <source>
        <dbReference type="Proteomes" id="UP001161247"/>
    </source>
</evidence>